<dbReference type="RefSeq" id="WP_229987229.1">
    <property type="nucleotide sequence ID" value="NZ_JAJJMO010000001.1"/>
</dbReference>
<organism evidence="6 7">
    <name type="scientific">Flavobacterium pisciphilum</name>
    <dbReference type="NCBI Taxonomy" id="2893755"/>
    <lineage>
        <taxon>Bacteria</taxon>
        <taxon>Pseudomonadati</taxon>
        <taxon>Bacteroidota</taxon>
        <taxon>Flavobacteriia</taxon>
        <taxon>Flavobacteriales</taxon>
        <taxon>Flavobacteriaceae</taxon>
        <taxon>Flavobacterium</taxon>
    </lineage>
</organism>
<dbReference type="CDD" id="cd19531">
    <property type="entry name" value="LCL_NRPS-like"/>
    <property type="match status" value="3"/>
</dbReference>
<dbReference type="InterPro" id="IPR001242">
    <property type="entry name" value="Condensation_dom"/>
</dbReference>
<protein>
    <submittedName>
        <fullName evidence="6">Non-ribosomal peptide synthase/polyketide synthase</fullName>
    </submittedName>
</protein>
<dbReference type="Pfam" id="PF00668">
    <property type="entry name" value="Condensation"/>
    <property type="match status" value="7"/>
</dbReference>
<reference evidence="6" key="1">
    <citation type="submission" date="2021-11" db="EMBL/GenBank/DDBJ databases">
        <title>Description of novel Flavobacterium species.</title>
        <authorList>
            <person name="Saticioglu I.B."/>
            <person name="Ay H."/>
            <person name="Altun S."/>
            <person name="Duman M."/>
        </authorList>
    </citation>
    <scope>NUCLEOTIDE SEQUENCE</scope>
    <source>
        <strain evidence="6">F-65</strain>
    </source>
</reference>
<dbReference type="InterPro" id="IPR010060">
    <property type="entry name" value="NRPS_synth"/>
</dbReference>
<dbReference type="InterPro" id="IPR023213">
    <property type="entry name" value="CAT-like_dom_sf"/>
</dbReference>
<dbReference type="PANTHER" id="PTHR45527">
    <property type="entry name" value="NONRIBOSOMAL PEPTIDE SYNTHETASE"/>
    <property type="match status" value="1"/>
</dbReference>
<dbReference type="Gene3D" id="2.30.38.10">
    <property type="entry name" value="Luciferase, Domain 3"/>
    <property type="match status" value="5"/>
</dbReference>
<dbReference type="PANTHER" id="PTHR45527:SF1">
    <property type="entry name" value="FATTY ACID SYNTHASE"/>
    <property type="match status" value="1"/>
</dbReference>
<feature type="domain" description="Carrier" evidence="5">
    <location>
        <begin position="4728"/>
        <end position="4802"/>
    </location>
</feature>
<dbReference type="InterPro" id="IPR045851">
    <property type="entry name" value="AMP-bd_C_sf"/>
</dbReference>
<dbReference type="Proteomes" id="UP001430919">
    <property type="component" value="Unassembled WGS sequence"/>
</dbReference>
<keyword evidence="7" id="KW-1185">Reference proteome</keyword>
<dbReference type="InterPro" id="IPR036736">
    <property type="entry name" value="ACP-like_sf"/>
</dbReference>
<dbReference type="InterPro" id="IPR006162">
    <property type="entry name" value="Ppantetheine_attach_site"/>
</dbReference>
<dbReference type="PROSITE" id="PS50075">
    <property type="entry name" value="CARRIER"/>
    <property type="match status" value="5"/>
</dbReference>
<dbReference type="Gene3D" id="3.30.559.10">
    <property type="entry name" value="Chloramphenicol acetyltransferase-like domain"/>
    <property type="match status" value="7"/>
</dbReference>
<dbReference type="CDD" id="cd17643">
    <property type="entry name" value="A_NRPS_Cytc1-like"/>
    <property type="match status" value="1"/>
</dbReference>
<sequence>MNKLRSITIFFNELRLSAGAIWVDNDKIKFSAPKAFQNQETNEFISTNKNQIIKILEDNNISSDKEFLKNKILKDTTQLYFPLSFAQERLWFIEQYEQGANAYHMPGVYELDTTTDKEGIKYALQQIVSRHEVLRSTIEQSDAQEQGIQKVHDEALPIEEVSVKDTDDYQSLIEENINRPFNLSTEYPIRITFYTIESASDDSLNRTILLITLHHIASDGWSMEVFQRELLAYYEAYIRNDKNFSLPELEIQYKDYALWQRDYLTGEILEKQLSYWKEKLSGFQTLEFPTDYARPAEIDYSGDHQRVTLDKELSQKLRSLAHQSGITLNSLMLGSVNILLSKYTGQNDIVIGTVIGNRPHRQTEGLIGFFVNTQAHRTQLSNSQSFEALIQQVHQEQINTQLHQDLPFEKLIDELKVERDASRHPVFQVLFGIQSFGTSESTSNQEKNYLKPFQIEDVYEVAKFDLSIFIDDSGEELAVEISYATSLFHKDTIVRLIHHYVHLLDELTKAPNKAYNEISLLFPTAYDQLVYNWNATDKVYPKEKTIHQMFEEQVLKTPNTIALVYEGAELTYNELNEKSNQLARYIREQYQEKTQRALTPDTLIALCLDRSLEMIIGILAVLKAGGAYVPIDPTIPQERIDFVLEDTQAQIILSQRHIDGLSSLPQDKVIYIDLSEELYKNDNTNLDQYSQSTDLAYVIYTSGTTGRPKGAMLNHSGIVNRIEWMQNLYPLNSEDVVLQKTPYVFDVSVWELLWANWYGAKIVIAKPEGHKDSDYLHELIKKEKVTTLHFVPSMLEAYNHYLFSKEDKFSSSIKQIFCSGEALNKNTVEQTYKNIYDQSSKLHNLYGPTEASIDVTFYETDSTKNVYIGKPIQNTQVYILSPNQAPVPIGVIGELYLGGVGLSRGYLNRPDLTAERFVNNPFATESDKAKGYTKLYKTGDLVRWLADGNIEYLGRNDDQVKIRGYRIELGEIEHAMSQIDGINQVCVLAKERKTETATTKYLVGYYVSDYDMTSVDIQNRLLEVLPDYMVPTALVAMESFPLTINGKLDKRALPDPEFTSSEADYVAPSTEIETAVCEIWMNLLALDRVGITDDFFKIGGNSILAIQASHRMSKLLGSNVKVADIFKHKTISKLLVHATGQSQIIIPKIDSNLGTLSFAQERLWFIEQYEQGTNAYHMPGLYELDVTTDKEGIKYALQQIVSRHEVLRSTIEQSEAQEHGIQKVHDEALSIEEVSVKDTDDYQSLIEEDINRPFNLSTEYPIRVTFYTIESLTKTILLITTHHIASDGWSMEVFQRELSAYYEAYINNDKNFSLPELEIQYKDYALWQRAYLTGETLEKQLSYWKEKLSGFQTLEFPTDYARPAEIDYSGDHQEFTLNKELSQKLRALTHQYGITLNSLMLSSVNILLSKYTGQNDIVVGTATANRHHRQTEGLIGFFVNTQAHRTQLTNSQSFEELIQQVHQEQINTQLHQDLPFEKLIDELGVERDASRHPVFQVLFGVQSFGTSESASNQEKNYLKPFQIEDVYEVAKFDLSIFINDSGEEIAGEISYATSLFDKETIVRLIHHYIHLLDELTKAPNKAYSEISLLTSVAYDELVYNWNATDKEHPKDKTIQELFEEQVEKTPNNVAIVFENKSLTYQELNEKSNQLAHYIREQYQEKTQQLLTPDTFIALCLDRSLEMVIGILATLKAGGVYVPIDPTIPQERIDYILEDTQAAIVLSQRHLDEKALPLDKVIYIDLTEELYKKEDNTNLDQQSQSTDLAYVIYTSGTTGKPKGVMQMHCNVMRLFTSTDSQFGFNEEDVWTLFHSYAFDFSVWELWGALVYGGKLIIISKEQAQDLEGFYQLCRKEKVSVLNQTPSAFYRFADIANGLGQSDLSLRYIIFGGEALNTNQLSSWWDYQLKSNLNTRLINMYGITETTVHVTYKEIKKDEIIQSNIGKSIADLKTYILSTNQTPVPIGVSGELYIGGEGLSRGYLNRPDLTAERFVNNPFATEADKAKGYTKLYKTGDLARWLSNGDIEYLGRNDDQVKIRGYRIELGEIEHAMSQIDGIKQVCVLAKERKTETSKTKYLVGYYVLDAHELTINQASITEKLSQVLPDYMVPTALVAMESFPLTINGKLDKRALPDPEFTSSEVDYVGPTSEIEVRLCEIWQTVLNIDKVSITDNFFRIGGDSILSIQVSSRIRQAGFVCQVKDIFEYKTIEKLADHLSRKKSEVTLKTEQGVLTGALDFLPIQQWFVDQIEEGSLSKPNHWNQSFLIRVGELNTNQLTTVIKELVAYHDVLRIVYSKEQNPTTGKLDWKQEYQPEIILPELKTLDVSQHTEDEIHDILTVWQSAFDLEEGILFQVGYLHGYADGSARIHFALHHMIVDGVSWRILAEDIKNLYEGKTLPSKGSSYRQWVEGAKGYPQEHPLEEVYWEEQLKGLPDYHLEEHDNEPSEESFELDTQLTKSLLQEASKAYHTEINDLLLTALTYALQEINGQDIQGITLEGHGREDINSAIDHSRTVGWFTTMFPVRLEVRNSLKESIQFVKESMRKIPNKGLGFGSFATQSTSEYTYKNLPPINFNYLGQFDTQQEEWKFASESSGVSIDSENLDHHIISINGNVRHGQIGFNIVTKLGAHTTKQLAASFKTAITRIIKHCKEQLEEEGSSYTPSDFKSIKISQALLSELEVIAKSTQNEITHIYPATSLQQGFIYHAVSQSQDDAYRVQLLFDYHQYLDVNAYINAWEYCIAQYPSLRTAFNWEEDIIQIIYKNGKLNYQLHDISHLLTQEERDVAIEVIQIEDRKQNFDLTQPTLLRLYIIKQAENYYTVLKTEHHSISDGWSGPLLLTNIDSYYHDLINNRAVKIKEDTAYIQTQEYIGRHKNDVDRYWKNTLTEVESSNDISALLSNPIDFKSYKQVEVSANSSCEIKGELYNQLKAFTQKEGITVNVMIQFIWHKLLHVYSNNLKSIVGTTISGRELPVDGIEESVGLYINTLPLIIDWNNEGSILDQLQQIQKKIIEMNTHSFADLAKLQKEGERLFHSLFIFENYPVPEGDEGQETSSVSLRNAIEKVDYPLNIMAFEQGELLTIKFNYDGNYLTQSKAKEHLATLTNILNQVLSAPNKSHRQISLLSPTAYDQLVYNWNATDKEYPKEKTIYQMFEEQVLKTPNAIALVYEGEELTYNELNEKSNQLARYIREQYQERTQRALTPNTLIALCLDRSLEMIIGILAVLKAGGAYVPIDPTIPQERIDFVLEDTQAQIILSQRHLDSLNNLPQEKVVFIDLSEELYKNDNTNLDQYSQSRDLAYVIYTSGTTGRPKGAMLNHSGIVNRIEWMQNLYPLNSEDVVLQKTPYVFDVSVWELLWANWYGAKIVIAKPEGHKDSDYLHELIKKEKVTTLHFVPSMLEAYNHYLFSKEDKFNTSIKQIFCSGEALNKNTVEQTYKNICNQSSKLHNLYGPTEASIDVTFYETDSTKNVYIGKPIQNTQVYVLSSNQRPVPIGVIGELYLGGIGLSRGYLNRPDLTAERFVNNPFATEVDKAKGYTKLYKTGDLVRWLADGNIEYLGRNDDQVKIRGYRIELGEIEHAMSQIEGINQVCVLARERKTETATTKYLVGYYVSDYDMTSVDIQNRLLEALPDYMVPTALVAMESFPLTINGKLDKRALPDPEFTSSEADYVAPSTEIETAVCEIWMGLLGLDRVGTTDDFFKIGGNSILAIQASHRMSKLLGSNVKVADIFKHKTISKLLVHATGQSQIIIPKIDSNQGTLSFAQERLWFIEQYEQGTNAYHMPGLYELDVTTDKDGIKYALQQIVSRHEVLRSTIEQSEAQEHGIQKVHNEVLSIEEVSVMDTDDYQSLIEEDINRPFNLSTEYPIRVTFYTIESTSDESLTKTILLITTHHIASDGWSMEVFQRELSAYYEAYISNDKNFSLPELEIQYKDYALWQRAYLTGETLEKQLSYWKDKLSGFQTLEFPTDYARPAEIDYKGESLEFTLDKELSQKLRALTQYYGITLNSVLLSSINILFNKYTGQDDIVIGSVMANRHYMQTEELIGFFVNTQVNRTHLSNSQSFEALIQQVHQEQINTQLHQDLPFEKLIDELGVERDMSRHPIFQIMFMVRSFNNQNKKTAQQKEYFKPYEIESDSQTEKLDLSITIDDSQDELRGLVSYATSLFSKTTIAKLIKNYIFLLEKLVEKPTSNYSDLSILDSEDYKEIVRNWNATEKEYPKEKTIQELFEEQVAKTPNKTAIVFEEQSLTYNELNEKSNQLAHYIRVQYEERTGKTFVPNTLIALCLDRSLEMIIGMLAVLKAGGAYVPIDSNYPQDRIDYILEDTKVEFILIRENNNNSIQLPQDRIICIDLKEELYSYVNNNNLNTYSKPDDLVYVIYTSGTTGKPKGVELTHANLNNLSFNIIEAFDIDEQTISSQIISTSFDGAVSEIYPTLIAGGTLHIVSEEIKQNGNLMKHIASEEITHLTVPADLLESFEYLALNKLKTIHVGGGVNSVACLNRWSTGRKLINAYGPTEGTVYTTMHQYSEGDLNTKIGKPISNTNAYVLDNNNAPVPVGVIGELYIGGASLSRGYLNRSDLTAERFVNNPFATEADKAKGYTRLYKTGDLVRWLSDGNLEYIGRGDDQVKIRGYRIELGEIEHAMSQIDGIKQVCVLAKERKTETATTKYLVGYYVLDTHELTINQASITEKLSQVLPDYMVPTALVAMESFPLTINGKLDKRVLPDPEFTSSEVDYVGPTSEIEVRLCEIWQTVLNIDKVSITDNFFRIGGDSILSIQVSSRIRQAGFVCQVKDIFEYKTIEKLADHLSRKKSEVTLKTEQGVLTGALDFLPIQQWFVDQIEDGSLSKPNHWNQSFLIRVGELNTNQLTTVIKELVAYHDVLRIVYSKEQNPTTGKLDWKQEYQPEIILPELKTLDVSQHTEDEIHDILTVWQSAFDLEEGILFQVGYLHGYADGSARIHFALHHMIVDGVSWRILAEDIKNLYEGKTLPSKGSSYRQWVEGAKGYPQEHPLEEVYWEEQLKGLPDYHLEEHDNEPSEESFELDTQLTKSLLQEASKAYHTEINDLLLTALTYALQEINGQDIQGITLEGHGREDINSAIDHSRTVGWFTTMFPVRLEVRNSLKESIQFVKESMRKIPNKGLGFGSFATQSTSEYTYKNLPPINFNYLGQFDTQQEEWKFASESSGVSIDSENLDHHIISINGNVRHGQIGFNIVTKLGAHTTKQLAASFKTAITRIIKHCKEQLEEEGSSYTPSDFKSIKISQALLSELEVIAKSTQNEITHIYPATSLQQGFIYHAVSQSQDDAYRVQLLFDYHQYLDVNAYINAWEYCIAQYPSLRTAFNWEEDIIQIIYKNGKLNYQLHDISHLLTQEERDVAIEVIQIEDRKQNFDLTQPTLLRLYIIKQAENYYTVLKTEHHSISDGWSGPLLLTNIDSYYHDLINNRAVKIKEDTAYIQTQEYIGRHKNDVDRYWKNTLTEVESSNDISALLSNPIDFKSYKQVEVSANSSCEIKGELYNQLKAFTQKEGITVNVMIQFIWHKLLHVYSNNLKSIVGTTISGRELPVDGIEESVGLYINTLPLIIDWNNEGSILDQLQQIQKKIIEMNTHSFADLAKLQKEGERLFHSLFIFENYPVPEGDEGQETSSVSLRNAIEKVDYPLNIMAFEQGELLTIKFNYDGNYLTQSKAKEHLATLVHILNQVLLNPNIPHNEISLLSPTAYDQLVYNWNATDKEYPKEKTIHQMFEEQVLKTPNAIALVYEGAELTYNELNEKSNQLARYIREQYQEKTQRALTPDTLIALCLDRSLEMIIGILAVLKAGGAYVPIDPTIPQERIDFVLEDTQAQIILSQRHIDGHNSLPQEKVVYIDLAEELYKNDNTNLDQHSQSTDLAYVIYTSGTTGRPKGVMVEHQAFAQFIYNFHDSLEDKVDVVERNVLSLTNYVFDIFGLEYALPLIFGSKVTLSSIKEVKEENLLNHQIIQQTPSALLHLVNQYPDKLSNSVCLVGGEALPSSIAEKLIHAFRKVINVYGPAETVIWSSSFEVKNSNKPYIGTPLFNEQLYVLDSGNSPVPIGVMGELYIGGAGLSRGYLNRSELTAERFVNNPFATEADKAKGYTRLYKTGDLVRWLADGNIEYLGRNDDQVKIRGYRIELGEIEHAISQIDGINQVCVLAKDRQTETSNTKYLVGYYISDYDMNSIDIQNRLLEILPDYMVPAALVAMESFPLTINGKLDKRALPDPEFTSSEADYVAPSTEIETAVCEIWMELLGLDRVGITDEFFKIGGNSILALQASHRMSQFLKCDVKVADIFKHKVIKALLESFALAEAGIEGDEWEF</sequence>
<dbReference type="Gene3D" id="3.30.559.30">
    <property type="entry name" value="Nonribosomal peptide synthetase, condensation domain"/>
    <property type="match status" value="7"/>
</dbReference>
<feature type="domain" description="Carrier" evidence="5">
    <location>
        <begin position="1067"/>
        <end position="1142"/>
    </location>
</feature>
<dbReference type="SUPFAM" id="SSF56801">
    <property type="entry name" value="Acetyl-CoA synthetase-like"/>
    <property type="match status" value="5"/>
</dbReference>
<dbReference type="InterPro" id="IPR020845">
    <property type="entry name" value="AMP-binding_CS"/>
</dbReference>
<evidence type="ECO:0000256" key="1">
    <source>
        <dbReference type="ARBA" id="ARBA00001957"/>
    </source>
</evidence>
<evidence type="ECO:0000256" key="4">
    <source>
        <dbReference type="ARBA" id="ARBA00022737"/>
    </source>
</evidence>
<dbReference type="Gene3D" id="1.10.1200.10">
    <property type="entry name" value="ACP-like"/>
    <property type="match status" value="5"/>
</dbReference>
<dbReference type="PROSITE" id="PS00012">
    <property type="entry name" value="PHOSPHOPANTETHEINE"/>
    <property type="match status" value="5"/>
</dbReference>
<dbReference type="NCBIfam" id="TIGR01733">
    <property type="entry name" value="AA-adenyl-dom"/>
    <property type="match status" value="5"/>
</dbReference>
<evidence type="ECO:0000313" key="7">
    <source>
        <dbReference type="Proteomes" id="UP001430919"/>
    </source>
</evidence>
<dbReference type="Pfam" id="PF00501">
    <property type="entry name" value="AMP-binding"/>
    <property type="match status" value="5"/>
</dbReference>
<dbReference type="InterPro" id="IPR020806">
    <property type="entry name" value="PKS_PP-bd"/>
</dbReference>
<evidence type="ECO:0000313" key="6">
    <source>
        <dbReference type="EMBL" id="MCC9070497.1"/>
    </source>
</evidence>
<feature type="domain" description="Carrier" evidence="5">
    <location>
        <begin position="6237"/>
        <end position="6312"/>
    </location>
</feature>
<comment type="caution">
    <text evidence="6">The sequence shown here is derived from an EMBL/GenBank/DDBJ whole genome shotgun (WGS) entry which is preliminary data.</text>
</comment>
<dbReference type="InterPro" id="IPR025110">
    <property type="entry name" value="AMP-bd_C"/>
</dbReference>
<name>A0ABS8MP01_9FLAO</name>
<dbReference type="Pfam" id="PF00550">
    <property type="entry name" value="PP-binding"/>
    <property type="match status" value="5"/>
</dbReference>
<dbReference type="NCBIfam" id="NF003417">
    <property type="entry name" value="PRK04813.1"/>
    <property type="match status" value="5"/>
</dbReference>
<dbReference type="Pfam" id="PF13193">
    <property type="entry name" value="AMP-binding_C"/>
    <property type="match status" value="3"/>
</dbReference>
<evidence type="ECO:0000256" key="3">
    <source>
        <dbReference type="ARBA" id="ARBA00022553"/>
    </source>
</evidence>
<accession>A0ABS8MP01</accession>
<proteinExistence type="predicted"/>
<feature type="domain" description="Carrier" evidence="5">
    <location>
        <begin position="2141"/>
        <end position="2215"/>
    </location>
</feature>
<comment type="cofactor">
    <cofactor evidence="1">
        <name>pantetheine 4'-phosphate</name>
        <dbReference type="ChEBI" id="CHEBI:47942"/>
    </cofactor>
</comment>
<gene>
    <name evidence="6" type="ORF">LNQ49_02640</name>
</gene>
<dbReference type="InterPro" id="IPR010071">
    <property type="entry name" value="AA_adenyl_dom"/>
</dbReference>
<evidence type="ECO:0000259" key="5">
    <source>
        <dbReference type="PROSITE" id="PS50075"/>
    </source>
</evidence>
<dbReference type="CDD" id="cd05930">
    <property type="entry name" value="A_NRPS"/>
    <property type="match status" value="4"/>
</dbReference>
<keyword evidence="4" id="KW-0677">Repeat</keyword>
<dbReference type="InterPro" id="IPR009081">
    <property type="entry name" value="PP-bd_ACP"/>
</dbReference>
<dbReference type="EMBL" id="JAJJMO010000001">
    <property type="protein sequence ID" value="MCC9070497.1"/>
    <property type="molecule type" value="Genomic_DNA"/>
</dbReference>
<keyword evidence="3" id="KW-0597">Phosphoprotein</keyword>
<dbReference type="PROSITE" id="PS00455">
    <property type="entry name" value="AMP_BINDING"/>
    <property type="match status" value="5"/>
</dbReference>
<dbReference type="Gene3D" id="3.30.300.30">
    <property type="match status" value="5"/>
</dbReference>
<evidence type="ECO:0000256" key="2">
    <source>
        <dbReference type="ARBA" id="ARBA00022450"/>
    </source>
</evidence>
<feature type="domain" description="Carrier" evidence="5">
    <location>
        <begin position="3663"/>
        <end position="3738"/>
    </location>
</feature>
<dbReference type="SUPFAM" id="SSF47336">
    <property type="entry name" value="ACP-like"/>
    <property type="match status" value="5"/>
</dbReference>
<dbReference type="NCBIfam" id="TIGR01720">
    <property type="entry name" value="NRPS-para261"/>
    <property type="match status" value="2"/>
</dbReference>
<dbReference type="SUPFAM" id="SSF52777">
    <property type="entry name" value="CoA-dependent acyltransferases"/>
    <property type="match status" value="14"/>
</dbReference>
<dbReference type="InterPro" id="IPR000873">
    <property type="entry name" value="AMP-dep_synth/lig_dom"/>
</dbReference>
<dbReference type="NCBIfam" id="NF004282">
    <property type="entry name" value="PRK05691.1"/>
    <property type="match status" value="4"/>
</dbReference>
<dbReference type="Gene3D" id="3.40.50.980">
    <property type="match status" value="10"/>
</dbReference>
<keyword evidence="2" id="KW-0596">Phosphopantetheine</keyword>
<dbReference type="SMART" id="SM00823">
    <property type="entry name" value="PKS_PP"/>
    <property type="match status" value="4"/>
</dbReference>